<keyword evidence="5 11" id="KW-0812">Transmembrane</keyword>
<dbReference type="PANTHER" id="PTHR12317">
    <property type="entry name" value="DIACYLGLYCEROL O-ACYLTRANSFERASE"/>
    <property type="match status" value="1"/>
</dbReference>
<dbReference type="EMBL" id="KE683355">
    <property type="protein sequence ID" value="ERE65689.1"/>
    <property type="molecule type" value="Genomic_DNA"/>
</dbReference>
<dbReference type="GO" id="GO:0005789">
    <property type="term" value="C:endoplasmic reticulum membrane"/>
    <property type="evidence" value="ECO:0007669"/>
    <property type="project" value="UniProtKB-SubCell"/>
</dbReference>
<dbReference type="SUPFAM" id="SSF69593">
    <property type="entry name" value="Glycerol-3-phosphate (1)-acyltransferase"/>
    <property type="match status" value="1"/>
</dbReference>
<comment type="similarity">
    <text evidence="2">Belongs to the diacylglycerol acyltransferase family.</text>
</comment>
<keyword evidence="4 12" id="KW-0808">Transferase</keyword>
<evidence type="ECO:0000256" key="7">
    <source>
        <dbReference type="ARBA" id="ARBA00022989"/>
    </source>
</evidence>
<dbReference type="Proteomes" id="UP000030759">
    <property type="component" value="Unassembled WGS sequence"/>
</dbReference>
<keyword evidence="3" id="KW-0444">Lipid biosynthesis</keyword>
<dbReference type="CDD" id="cd07987">
    <property type="entry name" value="LPLAT_MGAT-like"/>
    <property type="match status" value="2"/>
</dbReference>
<comment type="subcellular location">
    <subcellularLocation>
        <location evidence="1">Endoplasmic reticulum membrane</location>
        <topology evidence="1">Multi-pass membrane protein</topology>
    </subcellularLocation>
</comment>
<keyword evidence="7 11" id="KW-1133">Transmembrane helix</keyword>
<keyword evidence="8" id="KW-0443">Lipid metabolism</keyword>
<keyword evidence="10 12" id="KW-0012">Acyltransferase</keyword>
<dbReference type="AlphaFoldDB" id="A0A061HYY4"/>
<evidence type="ECO:0000256" key="11">
    <source>
        <dbReference type="SAM" id="Phobius"/>
    </source>
</evidence>
<dbReference type="InterPro" id="IPR007130">
    <property type="entry name" value="DAGAT"/>
</dbReference>
<dbReference type="Pfam" id="PF03982">
    <property type="entry name" value="DAGAT"/>
    <property type="match status" value="2"/>
</dbReference>
<evidence type="ECO:0000256" key="5">
    <source>
        <dbReference type="ARBA" id="ARBA00022692"/>
    </source>
</evidence>
<dbReference type="GO" id="GO:0047196">
    <property type="term" value="F:long-chain-alcohol O-fatty-acyltransferase activity"/>
    <property type="evidence" value="ECO:0007669"/>
    <property type="project" value="TreeGrafter"/>
</dbReference>
<protein>
    <submittedName>
        <fullName evidence="12">Diacylglycerol O-acyltransferase 2-like protein 6</fullName>
        <ecNumber evidence="12">2.3.1.-</ecNumber>
    </submittedName>
</protein>
<reference evidence="13" key="1">
    <citation type="journal article" date="2013" name="Nat. Biotechnol.">
        <title>Chinese hamster genome sequenced from sorted chromosomes.</title>
        <authorList>
            <person name="Brinkrolf K."/>
            <person name="Rupp O."/>
            <person name="Laux H."/>
            <person name="Kollin F."/>
            <person name="Ernst W."/>
            <person name="Linke B."/>
            <person name="Kofler R."/>
            <person name="Romand S."/>
            <person name="Hesse F."/>
            <person name="Budach W.E."/>
            <person name="Galosy S."/>
            <person name="Muller D."/>
            <person name="Noll T."/>
            <person name="Wienberg J."/>
            <person name="Jostock T."/>
            <person name="Leonard M."/>
            <person name="Grillari J."/>
            <person name="Tauch A."/>
            <person name="Goesmann A."/>
            <person name="Helk B."/>
            <person name="Mott J.E."/>
            <person name="Puhler A."/>
            <person name="Borth N."/>
        </authorList>
    </citation>
    <scope>NUCLEOTIDE SEQUENCE [LARGE SCALE GENOMIC DNA]</scope>
    <source>
        <strain evidence="13">17A/GY</strain>
    </source>
</reference>
<evidence type="ECO:0000313" key="12">
    <source>
        <dbReference type="EMBL" id="ERE65689.1"/>
    </source>
</evidence>
<organism evidence="12 13">
    <name type="scientific">Cricetulus griseus</name>
    <name type="common">Chinese hamster</name>
    <name type="synonym">Cricetulus barabensis griseus</name>
    <dbReference type="NCBI Taxonomy" id="10029"/>
    <lineage>
        <taxon>Eukaryota</taxon>
        <taxon>Metazoa</taxon>
        <taxon>Chordata</taxon>
        <taxon>Craniata</taxon>
        <taxon>Vertebrata</taxon>
        <taxon>Euteleostomi</taxon>
        <taxon>Mammalia</taxon>
        <taxon>Eutheria</taxon>
        <taxon>Euarchontoglires</taxon>
        <taxon>Glires</taxon>
        <taxon>Rodentia</taxon>
        <taxon>Myomorpha</taxon>
        <taxon>Muroidea</taxon>
        <taxon>Cricetidae</taxon>
        <taxon>Cricetinae</taxon>
        <taxon>Cricetulus</taxon>
    </lineage>
</organism>
<evidence type="ECO:0000256" key="1">
    <source>
        <dbReference type="ARBA" id="ARBA00004477"/>
    </source>
</evidence>
<keyword evidence="9 11" id="KW-0472">Membrane</keyword>
<proteinExistence type="inferred from homology"/>
<gene>
    <name evidence="12" type="ORF">H671_xg20025</name>
</gene>
<feature type="transmembrane region" description="Helical" evidence="11">
    <location>
        <begin position="660"/>
        <end position="677"/>
    </location>
</feature>
<evidence type="ECO:0000313" key="13">
    <source>
        <dbReference type="Proteomes" id="UP000030759"/>
    </source>
</evidence>
<name>A0A061HYY4_CRIGR</name>
<evidence type="ECO:0000256" key="4">
    <source>
        <dbReference type="ARBA" id="ARBA00022679"/>
    </source>
</evidence>
<evidence type="ECO:0000256" key="3">
    <source>
        <dbReference type="ARBA" id="ARBA00022516"/>
    </source>
</evidence>
<evidence type="ECO:0000256" key="8">
    <source>
        <dbReference type="ARBA" id="ARBA00023098"/>
    </source>
</evidence>
<accession>A0A061HYY4</accession>
<evidence type="ECO:0000256" key="9">
    <source>
        <dbReference type="ARBA" id="ARBA00023136"/>
    </source>
</evidence>
<sequence>MAFFSRLDLQEGLRTLSVLQWIPVYVILGAIPILGIPYCLLFSSLWPLSVLPLIWLAYDWNTHSQDGRRSAWIRNWTLWKYFQSYFPVKLVKTHDLSPKHNYIIVSHPHGILAHGAFINFATEATGFSRIFPSITPCLATLEGIFWIPIVRDYVMSMGICPVSELALKYKLTQKGSGNAVIIVVGGASEALLCRPGASTVYLKNHKGFVKLALKTGAYLVPSYSFGENNIFNQETFPEGTWLRFFQKNFQKIGKKILGLNFCTFHGRGLTRTSWGFLPFNHPITTVVGEPLPVPKICDPDKETVAKYFEIYISALRKLFDQHKTKYGFSETQELTIMLTGTLLTHCLTNTKKAEKLNSSRNINGQHRVNHCTKDMMNDIVTYPVVTGNVSKKPLEGEREKIERNTKTSHIIKKLLDIMPCSKKTDYLQSLSLLQWPLGYLAIFFILQPLFIGLLFTSLWLLPTLYFVWLFLDWKTPNQGGRRSAWVRNWYVWTHIRDYFPITILKTKDLSPSHNYIMGVHPHGLLTFGAFCNFCTEATGFSKTFPGITPHLATLSWFFKIPFIREYLMAKGVCSVSQPAINYLLSHGTGNLLGIVVGGVGEALQSVPNTTTLILQKRKGFVRTALQHGAHLVPTFTFGETEVYDQVLFHEDSWMYKFQSFFRWIFGFYFCVFYGQGFCQDSVGLLPYHKPIVTIVGEPLPLPRVESPSPEMVDKYHELYMDALYKLFEQHKVQHGYSKTQKLLFL</sequence>
<keyword evidence="6" id="KW-0256">Endoplasmic reticulum</keyword>
<evidence type="ECO:0000256" key="6">
    <source>
        <dbReference type="ARBA" id="ARBA00022824"/>
    </source>
</evidence>
<dbReference type="EC" id="2.3.1.-" evidence="12"/>
<evidence type="ECO:0000256" key="10">
    <source>
        <dbReference type="ARBA" id="ARBA00023315"/>
    </source>
</evidence>
<evidence type="ECO:0000256" key="2">
    <source>
        <dbReference type="ARBA" id="ARBA00005420"/>
    </source>
</evidence>
<dbReference type="PANTHER" id="PTHR12317:SF16">
    <property type="entry name" value="ACYL-COA WAX ALCOHOL ACYLTRANSFERASE 1"/>
    <property type="match status" value="1"/>
</dbReference>
<dbReference type="GO" id="GO:0006629">
    <property type="term" value="P:lipid metabolic process"/>
    <property type="evidence" value="ECO:0007669"/>
    <property type="project" value="UniProtKB-KW"/>
</dbReference>
<feature type="transmembrane region" description="Helical" evidence="11">
    <location>
        <begin position="451"/>
        <end position="471"/>
    </location>
</feature>